<dbReference type="Gene3D" id="3.40.50.970">
    <property type="match status" value="1"/>
</dbReference>
<dbReference type="InterPro" id="IPR029061">
    <property type="entry name" value="THDP-binding"/>
</dbReference>
<proteinExistence type="inferred from homology"/>
<keyword evidence="5" id="KW-1185">Reference proteome</keyword>
<sequence>MIEFDTFARHGVPIIAVVGNDAGWTQIAREQVEILHDDVGTVLAHTDYHAAASGLGAAGLRLDDPELAKETLARAREIAASGKPVLVNALLGSTGFRKGSISM</sequence>
<name>A0A0P9F1H3_9CHLR</name>
<organism evidence="4 5">
    <name type="scientific">Kouleothrix aurantiaca</name>
    <dbReference type="NCBI Taxonomy" id="186479"/>
    <lineage>
        <taxon>Bacteria</taxon>
        <taxon>Bacillati</taxon>
        <taxon>Chloroflexota</taxon>
        <taxon>Chloroflexia</taxon>
        <taxon>Chloroflexales</taxon>
        <taxon>Roseiflexineae</taxon>
        <taxon>Roseiflexaceae</taxon>
        <taxon>Kouleothrix</taxon>
    </lineage>
</organism>
<dbReference type="Proteomes" id="UP000050509">
    <property type="component" value="Unassembled WGS sequence"/>
</dbReference>
<dbReference type="GO" id="GO:0003984">
    <property type="term" value="F:acetolactate synthase activity"/>
    <property type="evidence" value="ECO:0007669"/>
    <property type="project" value="TreeGrafter"/>
</dbReference>
<gene>
    <name evidence="4" type="ORF">SE17_28525</name>
</gene>
<evidence type="ECO:0000256" key="2">
    <source>
        <dbReference type="ARBA" id="ARBA00007812"/>
    </source>
</evidence>
<dbReference type="InterPro" id="IPR045229">
    <property type="entry name" value="TPP_enz"/>
</dbReference>
<protein>
    <recommendedName>
        <fullName evidence="3">Thiamine pyrophosphate enzyme TPP-binding domain-containing protein</fullName>
    </recommendedName>
</protein>
<comment type="similarity">
    <text evidence="2">Belongs to the TPP enzyme family.</text>
</comment>
<dbReference type="GO" id="GO:0009099">
    <property type="term" value="P:L-valine biosynthetic process"/>
    <property type="evidence" value="ECO:0007669"/>
    <property type="project" value="TreeGrafter"/>
</dbReference>
<comment type="cofactor">
    <cofactor evidence="1">
        <name>thiamine diphosphate</name>
        <dbReference type="ChEBI" id="CHEBI:58937"/>
    </cofactor>
</comment>
<comment type="caution">
    <text evidence="4">The sequence shown here is derived from an EMBL/GenBank/DDBJ whole genome shotgun (WGS) entry which is preliminary data.</text>
</comment>
<reference evidence="4 5" key="1">
    <citation type="submission" date="2015-09" db="EMBL/GenBank/DDBJ databases">
        <title>Draft genome sequence of Kouleothrix aurantiaca JCM 19913.</title>
        <authorList>
            <person name="Hemp J."/>
        </authorList>
    </citation>
    <scope>NUCLEOTIDE SEQUENCE [LARGE SCALE GENOMIC DNA]</scope>
    <source>
        <strain evidence="4 5">COM-B</strain>
    </source>
</reference>
<dbReference type="GO" id="GO:0009097">
    <property type="term" value="P:isoleucine biosynthetic process"/>
    <property type="evidence" value="ECO:0007669"/>
    <property type="project" value="TreeGrafter"/>
</dbReference>
<dbReference type="PANTHER" id="PTHR18968">
    <property type="entry name" value="THIAMINE PYROPHOSPHATE ENZYMES"/>
    <property type="match status" value="1"/>
</dbReference>
<evidence type="ECO:0000259" key="3">
    <source>
        <dbReference type="Pfam" id="PF02775"/>
    </source>
</evidence>
<dbReference type="PANTHER" id="PTHR18968:SF166">
    <property type="entry name" value="2-HYDROXYACYL-COA LYASE 2"/>
    <property type="match status" value="1"/>
</dbReference>
<feature type="domain" description="Thiamine pyrophosphate enzyme TPP-binding" evidence="3">
    <location>
        <begin position="3"/>
        <end position="88"/>
    </location>
</feature>
<dbReference type="SUPFAM" id="SSF52518">
    <property type="entry name" value="Thiamin diphosphate-binding fold (THDP-binding)"/>
    <property type="match status" value="1"/>
</dbReference>
<dbReference type="GO" id="GO:0030976">
    <property type="term" value="F:thiamine pyrophosphate binding"/>
    <property type="evidence" value="ECO:0007669"/>
    <property type="project" value="InterPro"/>
</dbReference>
<dbReference type="EMBL" id="LJCR01001546">
    <property type="protein sequence ID" value="KPV50171.1"/>
    <property type="molecule type" value="Genomic_DNA"/>
</dbReference>
<dbReference type="GO" id="GO:0050660">
    <property type="term" value="F:flavin adenine dinucleotide binding"/>
    <property type="evidence" value="ECO:0007669"/>
    <property type="project" value="TreeGrafter"/>
</dbReference>
<dbReference type="PATRIC" id="fig|186479.3.peg.2176"/>
<dbReference type="AlphaFoldDB" id="A0A0P9F1H3"/>
<dbReference type="GO" id="GO:0005948">
    <property type="term" value="C:acetolactate synthase complex"/>
    <property type="evidence" value="ECO:0007669"/>
    <property type="project" value="TreeGrafter"/>
</dbReference>
<dbReference type="Pfam" id="PF02775">
    <property type="entry name" value="TPP_enzyme_C"/>
    <property type="match status" value="1"/>
</dbReference>
<evidence type="ECO:0000256" key="1">
    <source>
        <dbReference type="ARBA" id="ARBA00001964"/>
    </source>
</evidence>
<evidence type="ECO:0000313" key="4">
    <source>
        <dbReference type="EMBL" id="KPV50171.1"/>
    </source>
</evidence>
<accession>A0A0P9F1H3</accession>
<dbReference type="InterPro" id="IPR011766">
    <property type="entry name" value="TPP_enzyme_TPP-bd"/>
</dbReference>
<evidence type="ECO:0000313" key="5">
    <source>
        <dbReference type="Proteomes" id="UP000050509"/>
    </source>
</evidence>